<accession>A0A7X3KAF5</accession>
<gene>
    <name evidence="2" type="ORF">GPY61_23925</name>
</gene>
<dbReference type="AlphaFoldDB" id="A0A7X3KAF5"/>
<dbReference type="SUPFAM" id="SSF51556">
    <property type="entry name" value="Metallo-dependent hydrolases"/>
    <property type="match status" value="1"/>
</dbReference>
<protein>
    <submittedName>
        <fullName evidence="2">Amidohydrolase family protein</fullName>
    </submittedName>
</protein>
<dbReference type="PANTHER" id="PTHR35563:SF2">
    <property type="entry name" value="BARREL METAL-DEPENDENT HYDROLASE, PUTATIVE (AFU_ORTHOLOGUE AFUA_1G16240)-RELATED"/>
    <property type="match status" value="1"/>
</dbReference>
<dbReference type="EMBL" id="WSES01000007">
    <property type="protein sequence ID" value="MVW62971.1"/>
    <property type="molecule type" value="Genomic_DNA"/>
</dbReference>
<evidence type="ECO:0000313" key="3">
    <source>
        <dbReference type="Proteomes" id="UP000443353"/>
    </source>
</evidence>
<dbReference type="Proteomes" id="UP000443353">
    <property type="component" value="Unassembled WGS sequence"/>
</dbReference>
<sequence>MVRLALTGGPWDCHTHIYGPWDAFPLPATAAYRPAAAPMTELLAMHERLGIGHGVLVQAACYQSDHSALLAALAATDGRYRGVALIDETMDDADLRSLHDGGVRGVRFNFMGHLPGERDLDRLRSVAERVRPLGWHALLHGQLAQVLPVLDAWRDLDMPLVIDHMARQDATREWDEPALKRLERHLAHPQRWLKLSGVDRAMQGAPAPWPAALPLARRLLAAARQRAIWGTDWPHPNIQGPVPDDGQLLDFLVEVCGDAATAQAVLVDNPKRLYF</sequence>
<dbReference type="GO" id="GO:0016787">
    <property type="term" value="F:hydrolase activity"/>
    <property type="evidence" value="ECO:0007669"/>
    <property type="project" value="UniProtKB-KW"/>
</dbReference>
<comment type="caution">
    <text evidence="2">The sequence shown here is derived from an EMBL/GenBank/DDBJ whole genome shotgun (WGS) entry which is preliminary data.</text>
</comment>
<keyword evidence="3" id="KW-1185">Reference proteome</keyword>
<dbReference type="InterPro" id="IPR032466">
    <property type="entry name" value="Metal_Hydrolase"/>
</dbReference>
<dbReference type="Gene3D" id="3.20.20.140">
    <property type="entry name" value="Metal-dependent hydrolases"/>
    <property type="match status" value="1"/>
</dbReference>
<feature type="domain" description="Amidohydrolase-related" evidence="1">
    <location>
        <begin position="11"/>
        <end position="274"/>
    </location>
</feature>
<keyword evidence="2" id="KW-0378">Hydrolase</keyword>
<dbReference type="InterPro" id="IPR006680">
    <property type="entry name" value="Amidohydro-rel"/>
</dbReference>
<proteinExistence type="predicted"/>
<name>A0A7X3KAF5_9BURK</name>
<organism evidence="2 3">
    <name type="scientific">Massilia cellulosiltytica</name>
    <dbReference type="NCBI Taxonomy" id="2683234"/>
    <lineage>
        <taxon>Bacteria</taxon>
        <taxon>Pseudomonadati</taxon>
        <taxon>Pseudomonadota</taxon>
        <taxon>Betaproteobacteria</taxon>
        <taxon>Burkholderiales</taxon>
        <taxon>Oxalobacteraceae</taxon>
        <taxon>Telluria group</taxon>
        <taxon>Massilia</taxon>
    </lineage>
</organism>
<evidence type="ECO:0000259" key="1">
    <source>
        <dbReference type="Pfam" id="PF04909"/>
    </source>
</evidence>
<evidence type="ECO:0000313" key="2">
    <source>
        <dbReference type="EMBL" id="MVW62971.1"/>
    </source>
</evidence>
<dbReference type="RefSeq" id="WP_056137345.1">
    <property type="nucleotide sequence ID" value="NZ_WSES01000007.1"/>
</dbReference>
<dbReference type="PANTHER" id="PTHR35563">
    <property type="entry name" value="BARREL METAL-DEPENDENT HYDROLASE, PUTATIVE (AFU_ORTHOLOGUE AFUA_1G16240)-RELATED"/>
    <property type="match status" value="1"/>
</dbReference>
<dbReference type="Pfam" id="PF04909">
    <property type="entry name" value="Amidohydro_2"/>
    <property type="match status" value="1"/>
</dbReference>
<dbReference type="InterPro" id="IPR052358">
    <property type="entry name" value="Aro_Compnd_Degr_Hydrolases"/>
</dbReference>
<reference evidence="2 3" key="1">
    <citation type="submission" date="2019-12" db="EMBL/GenBank/DDBJ databases">
        <authorList>
            <person name="Li C."/>
            <person name="Zhao J."/>
        </authorList>
    </citation>
    <scope>NUCLEOTIDE SEQUENCE [LARGE SCALE GENOMIC DNA]</scope>
    <source>
        <strain evidence="2 3">NEAU-DD11</strain>
    </source>
</reference>